<dbReference type="GO" id="GO:0016887">
    <property type="term" value="F:ATP hydrolysis activity"/>
    <property type="evidence" value="ECO:0007669"/>
    <property type="project" value="InterPro"/>
</dbReference>
<evidence type="ECO:0000256" key="1">
    <source>
        <dbReference type="ARBA" id="ARBA00022448"/>
    </source>
</evidence>
<protein>
    <submittedName>
        <fullName evidence="6">Amino acid/amide ABC transporter ATP-binding protein 1 (HAAT family)</fullName>
    </submittedName>
</protein>
<evidence type="ECO:0000313" key="7">
    <source>
        <dbReference type="Proteomes" id="UP000295361"/>
    </source>
</evidence>
<evidence type="ECO:0000256" key="2">
    <source>
        <dbReference type="ARBA" id="ARBA00022475"/>
    </source>
</evidence>
<dbReference type="InterPro" id="IPR051120">
    <property type="entry name" value="ABC_AA/LPS_Transport"/>
</dbReference>
<dbReference type="PANTHER" id="PTHR45772">
    <property type="entry name" value="CONSERVED COMPONENT OF ABC TRANSPORTER FOR NATURAL AMINO ACIDS-RELATED"/>
    <property type="match status" value="1"/>
</dbReference>
<dbReference type="RefSeq" id="WP_133703779.1">
    <property type="nucleotide sequence ID" value="NZ_SNXS01000014.1"/>
</dbReference>
<dbReference type="SMART" id="SM00382">
    <property type="entry name" value="AAA"/>
    <property type="match status" value="1"/>
</dbReference>
<keyword evidence="1" id="KW-0813">Transport</keyword>
<feature type="domain" description="ABC transporter" evidence="5">
    <location>
        <begin position="4"/>
        <end position="251"/>
    </location>
</feature>
<dbReference type="Proteomes" id="UP000295361">
    <property type="component" value="Unassembled WGS sequence"/>
</dbReference>
<sequence>MTLLSIRNVSLHFGGVQALTGASFDVARGTLTGLIGPNGAGKTTLFNCISGLYRPTGGAIVFDGQPITGLAPDRITARGLIRTFQLARGFARMTVFDHLLLYGQHQPGESLLGALVGDRGAAEREAQLQEKAWAVARRLKLERIVDALPGNISGGQKKLLEIGRALMTDPQMLLLDEPMAGVNPTLVNEIGDHLLALQQEGLTILLIEHDMPLIRRLCDEVIVMADGAFMARGDFDQVAADSRVQEAYLGVVRA</sequence>
<evidence type="ECO:0000256" key="3">
    <source>
        <dbReference type="ARBA" id="ARBA00022741"/>
    </source>
</evidence>
<dbReference type="FunFam" id="3.40.50.300:FF:000421">
    <property type="entry name" value="Branched-chain amino acid ABC transporter ATP-binding protein"/>
    <property type="match status" value="1"/>
</dbReference>
<dbReference type="SUPFAM" id="SSF52540">
    <property type="entry name" value="P-loop containing nucleoside triphosphate hydrolases"/>
    <property type="match status" value="1"/>
</dbReference>
<dbReference type="InterPro" id="IPR003593">
    <property type="entry name" value="AAA+_ATPase"/>
</dbReference>
<evidence type="ECO:0000256" key="4">
    <source>
        <dbReference type="ARBA" id="ARBA00022840"/>
    </source>
</evidence>
<keyword evidence="3" id="KW-0547">Nucleotide-binding</keyword>
<comment type="caution">
    <text evidence="6">The sequence shown here is derived from an EMBL/GenBank/DDBJ whole genome shotgun (WGS) entry which is preliminary data.</text>
</comment>
<accession>A0A4R6QH03</accession>
<keyword evidence="7" id="KW-1185">Reference proteome</keyword>
<organism evidence="6 7">
    <name type="scientific">Roseateles toxinivorans</name>
    <dbReference type="NCBI Taxonomy" id="270368"/>
    <lineage>
        <taxon>Bacteria</taxon>
        <taxon>Pseudomonadati</taxon>
        <taxon>Pseudomonadota</taxon>
        <taxon>Betaproteobacteria</taxon>
        <taxon>Burkholderiales</taxon>
        <taxon>Sphaerotilaceae</taxon>
        <taxon>Roseateles</taxon>
    </lineage>
</organism>
<evidence type="ECO:0000259" key="5">
    <source>
        <dbReference type="PROSITE" id="PS50893"/>
    </source>
</evidence>
<name>A0A4R6QH03_9BURK</name>
<gene>
    <name evidence="6" type="ORF">DES47_11435</name>
</gene>
<dbReference type="OrthoDB" id="9781337at2"/>
<dbReference type="InterPro" id="IPR003439">
    <property type="entry name" value="ABC_transporter-like_ATP-bd"/>
</dbReference>
<evidence type="ECO:0000313" key="6">
    <source>
        <dbReference type="EMBL" id="TDP61263.1"/>
    </source>
</evidence>
<dbReference type="AlphaFoldDB" id="A0A4R6QH03"/>
<dbReference type="Gene3D" id="3.40.50.300">
    <property type="entry name" value="P-loop containing nucleotide triphosphate hydrolases"/>
    <property type="match status" value="1"/>
</dbReference>
<dbReference type="PANTHER" id="PTHR45772:SF9">
    <property type="entry name" value="CONSERVED COMPONENT OF ABC TRANSPORTER FOR NATURAL AMINO ACIDS"/>
    <property type="match status" value="1"/>
</dbReference>
<dbReference type="Pfam" id="PF00005">
    <property type="entry name" value="ABC_tran"/>
    <property type="match status" value="1"/>
</dbReference>
<keyword evidence="2" id="KW-0472">Membrane</keyword>
<dbReference type="GO" id="GO:0005524">
    <property type="term" value="F:ATP binding"/>
    <property type="evidence" value="ECO:0007669"/>
    <property type="project" value="UniProtKB-KW"/>
</dbReference>
<dbReference type="InParanoid" id="A0A4R6QH03"/>
<proteinExistence type="predicted"/>
<dbReference type="InterPro" id="IPR017871">
    <property type="entry name" value="ABC_transporter-like_CS"/>
</dbReference>
<reference evidence="6 7" key="1">
    <citation type="submission" date="2019-03" db="EMBL/GenBank/DDBJ databases">
        <title>Genomic Encyclopedia of Type Strains, Phase IV (KMG-IV): sequencing the most valuable type-strain genomes for metagenomic binning, comparative biology and taxonomic classification.</title>
        <authorList>
            <person name="Goeker M."/>
        </authorList>
    </citation>
    <scope>NUCLEOTIDE SEQUENCE [LARGE SCALE GENOMIC DNA]</scope>
    <source>
        <strain evidence="6 7">DSM 16998</strain>
    </source>
</reference>
<keyword evidence="4 6" id="KW-0067">ATP-binding</keyword>
<dbReference type="GO" id="GO:0005886">
    <property type="term" value="C:plasma membrane"/>
    <property type="evidence" value="ECO:0007669"/>
    <property type="project" value="TreeGrafter"/>
</dbReference>
<dbReference type="InterPro" id="IPR027417">
    <property type="entry name" value="P-loop_NTPase"/>
</dbReference>
<dbReference type="PROSITE" id="PS50893">
    <property type="entry name" value="ABC_TRANSPORTER_2"/>
    <property type="match status" value="1"/>
</dbReference>
<keyword evidence="2" id="KW-1003">Cell membrane</keyword>
<dbReference type="CDD" id="cd03219">
    <property type="entry name" value="ABC_Mj1267_LivG_branched"/>
    <property type="match status" value="1"/>
</dbReference>
<dbReference type="PROSITE" id="PS00211">
    <property type="entry name" value="ABC_TRANSPORTER_1"/>
    <property type="match status" value="1"/>
</dbReference>
<dbReference type="EMBL" id="SNXS01000014">
    <property type="protein sequence ID" value="TDP61263.1"/>
    <property type="molecule type" value="Genomic_DNA"/>
</dbReference>